<proteinExistence type="inferred from homology"/>
<evidence type="ECO:0000313" key="8">
    <source>
        <dbReference type="Proteomes" id="UP000290172"/>
    </source>
</evidence>
<feature type="transmembrane region" description="Helical" evidence="6">
    <location>
        <begin position="29"/>
        <end position="48"/>
    </location>
</feature>
<reference evidence="7 8" key="1">
    <citation type="submission" date="2017-10" db="EMBL/GenBank/DDBJ databases">
        <title>Genomics of the genus Arcobacter.</title>
        <authorList>
            <person name="Perez-Cataluna A."/>
            <person name="Figueras M.J."/>
        </authorList>
    </citation>
    <scope>NUCLEOTIDE SEQUENCE [LARGE SCALE GENOMIC DNA]</scope>
    <source>
        <strain evidence="7 8">CECT 8993</strain>
    </source>
</reference>
<accession>A0A4Q0YH07</accession>
<dbReference type="RefSeq" id="WP_128978777.1">
    <property type="nucleotide sequence ID" value="NZ_PDKJ01000002.1"/>
</dbReference>
<comment type="similarity">
    <text evidence="2">Belongs to the autoinducer-2 exporter (AI-2E) (TC 2.A.86) family.</text>
</comment>
<dbReference type="PANTHER" id="PTHR21716">
    <property type="entry name" value="TRANSMEMBRANE PROTEIN"/>
    <property type="match status" value="1"/>
</dbReference>
<evidence type="ECO:0000313" key="7">
    <source>
        <dbReference type="EMBL" id="RXJ69613.1"/>
    </source>
</evidence>
<dbReference type="InterPro" id="IPR002549">
    <property type="entry name" value="AI-2E-like"/>
</dbReference>
<keyword evidence="3 6" id="KW-0812">Transmembrane</keyword>
<feature type="transmembrane region" description="Helical" evidence="6">
    <location>
        <begin position="222"/>
        <end position="245"/>
    </location>
</feature>
<feature type="transmembrane region" description="Helical" evidence="6">
    <location>
        <begin position="300"/>
        <end position="333"/>
    </location>
</feature>
<organism evidence="7 8">
    <name type="scientific">Halarcobacter ebronensis</name>
    <dbReference type="NCBI Taxonomy" id="1462615"/>
    <lineage>
        <taxon>Bacteria</taxon>
        <taxon>Pseudomonadati</taxon>
        <taxon>Campylobacterota</taxon>
        <taxon>Epsilonproteobacteria</taxon>
        <taxon>Campylobacterales</taxon>
        <taxon>Arcobacteraceae</taxon>
        <taxon>Halarcobacter</taxon>
    </lineage>
</organism>
<evidence type="ECO:0000256" key="2">
    <source>
        <dbReference type="ARBA" id="ARBA00009773"/>
    </source>
</evidence>
<evidence type="ECO:0000256" key="4">
    <source>
        <dbReference type="ARBA" id="ARBA00022989"/>
    </source>
</evidence>
<feature type="transmembrane region" description="Helical" evidence="6">
    <location>
        <begin position="54"/>
        <end position="80"/>
    </location>
</feature>
<comment type="subcellular location">
    <subcellularLocation>
        <location evidence="1">Membrane</location>
        <topology evidence="1">Multi-pass membrane protein</topology>
    </subcellularLocation>
</comment>
<name>A0A4Q0YH07_9BACT</name>
<dbReference type="PANTHER" id="PTHR21716:SF4">
    <property type="entry name" value="TRANSMEMBRANE PROTEIN 245"/>
    <property type="match status" value="1"/>
</dbReference>
<feature type="transmembrane region" description="Helical" evidence="6">
    <location>
        <begin position="257"/>
        <end position="279"/>
    </location>
</feature>
<feature type="transmembrane region" description="Helical" evidence="6">
    <location>
        <begin position="146"/>
        <end position="171"/>
    </location>
</feature>
<evidence type="ECO:0000256" key="6">
    <source>
        <dbReference type="SAM" id="Phobius"/>
    </source>
</evidence>
<dbReference type="EMBL" id="PDKJ01000002">
    <property type="protein sequence ID" value="RXJ69613.1"/>
    <property type="molecule type" value="Genomic_DNA"/>
</dbReference>
<feature type="transmembrane region" description="Helical" evidence="6">
    <location>
        <begin position="6"/>
        <end position="22"/>
    </location>
</feature>
<sequence>MKPQYFLIGLTVVTIFFMLQLFDPFLKPIIVALLLAVATNSMNIYFKYHIPNQFFSAILLTILLTLIFFVPVLYCIFSFASLINKIDQKALFDIFEVVKQWVDNIPDDFVFLKDQLLRVIDKVDIPEFIQNLFSIGAFLGKNSAKFIIDMVMILIFFFFFTFYSTSLAHYFKEALPLKMEDSNALFYESSNVMSVVLYSILATAILEGFLFGIFISFFGYDGILLGVLYGFASLVPVVGGMIMWLPVAIYEIFAGSSANAVAIAIYSIVVISVIADTFIKPVIIKYINHRIVKTPTKVNELLIFFAIVAGLSTFGFWGMIIGPAMVTFFISLLQLLKKFSDDFYSIEKSLEDRR</sequence>
<dbReference type="AlphaFoldDB" id="A0A4Q0YH07"/>
<feature type="transmembrane region" description="Helical" evidence="6">
    <location>
        <begin position="191"/>
        <end position="215"/>
    </location>
</feature>
<evidence type="ECO:0000256" key="1">
    <source>
        <dbReference type="ARBA" id="ARBA00004141"/>
    </source>
</evidence>
<dbReference type="Proteomes" id="UP000290172">
    <property type="component" value="Unassembled WGS sequence"/>
</dbReference>
<comment type="caution">
    <text evidence="7">The sequence shown here is derived from an EMBL/GenBank/DDBJ whole genome shotgun (WGS) entry which is preliminary data.</text>
</comment>
<evidence type="ECO:0000256" key="3">
    <source>
        <dbReference type="ARBA" id="ARBA00022692"/>
    </source>
</evidence>
<evidence type="ECO:0000256" key="5">
    <source>
        <dbReference type="ARBA" id="ARBA00023136"/>
    </source>
</evidence>
<keyword evidence="4 6" id="KW-1133">Transmembrane helix</keyword>
<dbReference type="Pfam" id="PF01594">
    <property type="entry name" value="AI-2E_transport"/>
    <property type="match status" value="1"/>
</dbReference>
<gene>
    <name evidence="7" type="ORF">CRV08_02600</name>
</gene>
<keyword evidence="5 6" id="KW-0472">Membrane</keyword>
<dbReference type="GO" id="GO:0016020">
    <property type="term" value="C:membrane"/>
    <property type="evidence" value="ECO:0007669"/>
    <property type="project" value="UniProtKB-SubCell"/>
</dbReference>
<protein>
    <submittedName>
        <fullName evidence="7">AI-2E family transporter</fullName>
    </submittedName>
</protein>